<accession>A0A382LT91</accession>
<feature type="non-terminal residue" evidence="7">
    <location>
        <position position="253"/>
    </location>
</feature>
<dbReference type="InterPro" id="IPR007197">
    <property type="entry name" value="rSAM"/>
</dbReference>
<dbReference type="InterPro" id="IPR058240">
    <property type="entry name" value="rSAM_sf"/>
</dbReference>
<dbReference type="InterPro" id="IPR051198">
    <property type="entry name" value="BchE-like"/>
</dbReference>
<dbReference type="Gene3D" id="3.40.50.280">
    <property type="entry name" value="Cobalamin-binding domain"/>
    <property type="match status" value="1"/>
</dbReference>
<dbReference type="GO" id="GO:0051536">
    <property type="term" value="F:iron-sulfur cluster binding"/>
    <property type="evidence" value="ECO:0007669"/>
    <property type="project" value="UniProtKB-KW"/>
</dbReference>
<dbReference type="SFLD" id="SFLDS00029">
    <property type="entry name" value="Radical_SAM"/>
    <property type="match status" value="1"/>
</dbReference>
<dbReference type="GO" id="GO:0031419">
    <property type="term" value="F:cobalamin binding"/>
    <property type="evidence" value="ECO:0007669"/>
    <property type="project" value="InterPro"/>
</dbReference>
<keyword evidence="4" id="KW-0408">Iron</keyword>
<dbReference type="SFLD" id="SFLDG01082">
    <property type="entry name" value="B12-binding_domain_containing"/>
    <property type="match status" value="1"/>
</dbReference>
<dbReference type="InterPro" id="IPR006158">
    <property type="entry name" value="Cobalamin-bd"/>
</dbReference>
<evidence type="ECO:0000256" key="5">
    <source>
        <dbReference type="ARBA" id="ARBA00023014"/>
    </source>
</evidence>
<dbReference type="AlphaFoldDB" id="A0A382LT91"/>
<gene>
    <name evidence="7" type="ORF">METZ01_LOCUS291819</name>
</gene>
<dbReference type="GO" id="GO:0003824">
    <property type="term" value="F:catalytic activity"/>
    <property type="evidence" value="ECO:0007669"/>
    <property type="project" value="InterPro"/>
</dbReference>
<feature type="domain" description="B12-binding" evidence="6">
    <location>
        <begin position="11"/>
        <end position="144"/>
    </location>
</feature>
<sequence length="253" mass="29009">VIEKLKIFLGDLTYTTVTIATEALPINIGYIASYCTKRFGSKVDIKLFKYIEELEKAINESPPDILGLSNYVWSQNVSNEMFKLFTKKNPDGLKIWGGPNFPIDMPSQKKFFENFKDVDVYIPIDGEIGFSNLVEKALQMNTKEMRSKILQEPIDGCMIKNPDGNLLYTIEGTRIRNLDEIPSPYLTGILDHFFDDKLVPMLQTNRGCPFLCTFCTDGRESVNQVNRFGKQRVKDELDYIAKHVKENIHSLYI</sequence>
<evidence type="ECO:0000256" key="2">
    <source>
        <dbReference type="ARBA" id="ARBA00022691"/>
    </source>
</evidence>
<dbReference type="SUPFAM" id="SSF102114">
    <property type="entry name" value="Radical SAM enzymes"/>
    <property type="match status" value="1"/>
</dbReference>
<protein>
    <recommendedName>
        <fullName evidence="6">B12-binding domain-containing protein</fullName>
    </recommendedName>
</protein>
<evidence type="ECO:0000256" key="1">
    <source>
        <dbReference type="ARBA" id="ARBA00001966"/>
    </source>
</evidence>
<keyword evidence="3" id="KW-0479">Metal-binding</keyword>
<reference evidence="7" key="1">
    <citation type="submission" date="2018-05" db="EMBL/GenBank/DDBJ databases">
        <authorList>
            <person name="Lanie J.A."/>
            <person name="Ng W.-L."/>
            <person name="Kazmierczak K.M."/>
            <person name="Andrzejewski T.M."/>
            <person name="Davidsen T.M."/>
            <person name="Wayne K.J."/>
            <person name="Tettelin H."/>
            <person name="Glass J.I."/>
            <person name="Rusch D."/>
            <person name="Podicherti R."/>
            <person name="Tsui H.-C.T."/>
            <person name="Winkler M.E."/>
        </authorList>
    </citation>
    <scope>NUCLEOTIDE SEQUENCE</scope>
</reference>
<keyword evidence="2" id="KW-0949">S-adenosyl-L-methionine</keyword>
<evidence type="ECO:0000256" key="3">
    <source>
        <dbReference type="ARBA" id="ARBA00022723"/>
    </source>
</evidence>
<evidence type="ECO:0000259" key="6">
    <source>
        <dbReference type="PROSITE" id="PS51332"/>
    </source>
</evidence>
<keyword evidence="5" id="KW-0411">Iron-sulfur</keyword>
<comment type="cofactor">
    <cofactor evidence="1">
        <name>[4Fe-4S] cluster</name>
        <dbReference type="ChEBI" id="CHEBI:49883"/>
    </cofactor>
</comment>
<evidence type="ECO:0000256" key="4">
    <source>
        <dbReference type="ARBA" id="ARBA00023004"/>
    </source>
</evidence>
<organism evidence="7">
    <name type="scientific">marine metagenome</name>
    <dbReference type="NCBI Taxonomy" id="408172"/>
    <lineage>
        <taxon>unclassified sequences</taxon>
        <taxon>metagenomes</taxon>
        <taxon>ecological metagenomes</taxon>
    </lineage>
</organism>
<dbReference type="GO" id="GO:0046872">
    <property type="term" value="F:metal ion binding"/>
    <property type="evidence" value="ECO:0007669"/>
    <property type="project" value="UniProtKB-KW"/>
</dbReference>
<feature type="non-terminal residue" evidence="7">
    <location>
        <position position="1"/>
    </location>
</feature>
<proteinExistence type="predicted"/>
<name>A0A382LT91_9ZZZZ</name>
<evidence type="ECO:0000313" key="7">
    <source>
        <dbReference type="EMBL" id="SVC38965.1"/>
    </source>
</evidence>
<dbReference type="EMBL" id="UINC01088596">
    <property type="protein sequence ID" value="SVC38965.1"/>
    <property type="molecule type" value="Genomic_DNA"/>
</dbReference>
<dbReference type="PROSITE" id="PS51332">
    <property type="entry name" value="B12_BINDING"/>
    <property type="match status" value="1"/>
</dbReference>
<dbReference type="PANTHER" id="PTHR43409">
    <property type="entry name" value="ANAEROBIC MAGNESIUM-PROTOPORPHYRIN IX MONOMETHYL ESTER CYCLASE-RELATED"/>
    <property type="match status" value="1"/>
</dbReference>